<feature type="domain" description="Cupin type-2" evidence="2">
    <location>
        <begin position="35"/>
        <end position="101"/>
    </location>
</feature>
<dbReference type="InterPro" id="IPR013096">
    <property type="entry name" value="Cupin_2"/>
</dbReference>
<dbReference type="SUPFAM" id="SSF51182">
    <property type="entry name" value="RmlC-like cupins"/>
    <property type="match status" value="1"/>
</dbReference>
<proteinExistence type="predicted"/>
<protein>
    <submittedName>
        <fullName evidence="3">Cupin domain-containing protein</fullName>
    </submittedName>
</protein>
<keyword evidence="1" id="KW-0479">Metal-binding</keyword>
<reference evidence="3 5" key="1">
    <citation type="submission" date="2020-06" db="EMBL/GenBank/DDBJ databases">
        <title>Anoxygenic phototrophic Chloroflexota member uses a Type I reaction center.</title>
        <authorList>
            <person name="Tsuji J.M."/>
            <person name="Shaw N.A."/>
            <person name="Nagashima S."/>
            <person name="Venkiteswaran J."/>
            <person name="Schiff S.L."/>
            <person name="Hanada S."/>
            <person name="Tank M."/>
            <person name="Neufeld J.D."/>
        </authorList>
    </citation>
    <scope>NUCLEOTIDE SEQUENCE [LARGE SCALE GENOMIC DNA]</scope>
    <source>
        <strain evidence="3">L227-S17</strain>
    </source>
</reference>
<evidence type="ECO:0000313" key="5">
    <source>
        <dbReference type="Proteomes" id="UP000521676"/>
    </source>
</evidence>
<dbReference type="AlphaFoldDB" id="A0A8T7M331"/>
<dbReference type="Proteomes" id="UP001431572">
    <property type="component" value="Chromosome 1"/>
</dbReference>
<dbReference type="RefSeq" id="WP_341469016.1">
    <property type="nucleotide sequence ID" value="NZ_CP128399.1"/>
</dbReference>
<reference evidence="4" key="2">
    <citation type="journal article" date="2024" name="Nature">
        <title>Anoxygenic phototroph of the Chloroflexota uses a type I reaction centre.</title>
        <authorList>
            <person name="Tsuji J.M."/>
            <person name="Shaw N.A."/>
            <person name="Nagashima S."/>
            <person name="Venkiteswaran J.J."/>
            <person name="Schiff S.L."/>
            <person name="Watanabe T."/>
            <person name="Fukui M."/>
            <person name="Hanada S."/>
            <person name="Tank M."/>
            <person name="Neufeld J.D."/>
        </authorList>
    </citation>
    <scope>NUCLEOTIDE SEQUENCE</scope>
    <source>
        <strain evidence="4">L227-S17</strain>
    </source>
</reference>
<evidence type="ECO:0000256" key="1">
    <source>
        <dbReference type="ARBA" id="ARBA00022723"/>
    </source>
</evidence>
<evidence type="ECO:0000259" key="2">
    <source>
        <dbReference type="Pfam" id="PF07883"/>
    </source>
</evidence>
<sequence length="110" mass="12483">MSIEIKNIAEARRWSEEKLQKVGIYASQRGFCDVYCFEPGQFQKMHNHENADKIYIVLEGQGRVVVDGTDYILGINDSVAVPPPLPHGVFNDSDERLVILVFLSGDYPRQ</sequence>
<accession>A0A8T7M331</accession>
<dbReference type="EMBL" id="CP128399">
    <property type="protein sequence ID" value="WJW67121.1"/>
    <property type="molecule type" value="Genomic_DNA"/>
</dbReference>
<dbReference type="Proteomes" id="UP000521676">
    <property type="component" value="Unassembled WGS sequence"/>
</dbReference>
<dbReference type="InterPro" id="IPR014710">
    <property type="entry name" value="RmlC-like_jellyroll"/>
</dbReference>
<organism evidence="3 5">
    <name type="scientific">Candidatus Chlorohelix allophototropha</name>
    <dbReference type="NCBI Taxonomy" id="3003348"/>
    <lineage>
        <taxon>Bacteria</taxon>
        <taxon>Bacillati</taxon>
        <taxon>Chloroflexota</taxon>
        <taxon>Chloroflexia</taxon>
        <taxon>Candidatus Chloroheliales</taxon>
        <taxon>Candidatus Chloroheliaceae</taxon>
        <taxon>Candidatus Chlorohelix</taxon>
    </lineage>
</organism>
<dbReference type="InterPro" id="IPR051610">
    <property type="entry name" value="GPI/OXD"/>
</dbReference>
<dbReference type="Pfam" id="PF07883">
    <property type="entry name" value="Cupin_2"/>
    <property type="match status" value="1"/>
</dbReference>
<keyword evidence="6" id="KW-1185">Reference proteome</keyword>
<evidence type="ECO:0000313" key="4">
    <source>
        <dbReference type="EMBL" id="WJW67121.1"/>
    </source>
</evidence>
<dbReference type="GO" id="GO:0046872">
    <property type="term" value="F:metal ion binding"/>
    <property type="evidence" value="ECO:0007669"/>
    <property type="project" value="UniProtKB-KW"/>
</dbReference>
<name>A0A8T7M331_9CHLR</name>
<dbReference type="PANTHER" id="PTHR35848:SF6">
    <property type="entry name" value="CUPIN TYPE-2 DOMAIN-CONTAINING PROTEIN"/>
    <property type="match status" value="1"/>
</dbReference>
<dbReference type="Gene3D" id="2.60.120.10">
    <property type="entry name" value="Jelly Rolls"/>
    <property type="match status" value="1"/>
</dbReference>
<dbReference type="InterPro" id="IPR011051">
    <property type="entry name" value="RmlC_Cupin_sf"/>
</dbReference>
<evidence type="ECO:0000313" key="3">
    <source>
        <dbReference type="EMBL" id="NWJ45245.1"/>
    </source>
</evidence>
<evidence type="ECO:0000313" key="6">
    <source>
        <dbReference type="Proteomes" id="UP001431572"/>
    </source>
</evidence>
<dbReference type="PANTHER" id="PTHR35848">
    <property type="entry name" value="OXALATE-BINDING PROTEIN"/>
    <property type="match status" value="1"/>
</dbReference>
<gene>
    <name evidence="3" type="ORF">HXX08_05135</name>
    <name evidence="4" type="ORF">OZ401_000376</name>
</gene>
<dbReference type="EMBL" id="JACATZ010000001">
    <property type="protein sequence ID" value="NWJ45245.1"/>
    <property type="molecule type" value="Genomic_DNA"/>
</dbReference>